<evidence type="ECO:0000313" key="3">
    <source>
        <dbReference type="Proteomes" id="UP000307173"/>
    </source>
</evidence>
<organism evidence="2 3">
    <name type="scientific">Pichia inconspicua</name>
    <dbReference type="NCBI Taxonomy" id="52247"/>
    <lineage>
        <taxon>Eukaryota</taxon>
        <taxon>Fungi</taxon>
        <taxon>Dikarya</taxon>
        <taxon>Ascomycota</taxon>
        <taxon>Saccharomycotina</taxon>
        <taxon>Pichiomycetes</taxon>
        <taxon>Pichiales</taxon>
        <taxon>Pichiaceae</taxon>
        <taxon>Pichia</taxon>
    </lineage>
</organism>
<proteinExistence type="predicted"/>
<comment type="caution">
    <text evidence="2">The sequence shown here is derived from an EMBL/GenBank/DDBJ whole genome shotgun (WGS) entry which is preliminary data.</text>
</comment>
<feature type="region of interest" description="Disordered" evidence="1">
    <location>
        <begin position="36"/>
        <end position="73"/>
    </location>
</feature>
<name>A0A4T0X5G6_9ASCO</name>
<feature type="compositionally biased region" description="Basic residues" evidence="1">
    <location>
        <begin position="58"/>
        <end position="68"/>
    </location>
</feature>
<dbReference type="EMBL" id="SELW01000141">
    <property type="protein sequence ID" value="TID30555.1"/>
    <property type="molecule type" value="Genomic_DNA"/>
</dbReference>
<gene>
    <name evidence="2" type="ORF">CANINC_000910</name>
</gene>
<dbReference type="Proteomes" id="UP000307173">
    <property type="component" value="Unassembled WGS sequence"/>
</dbReference>
<sequence length="140" mass="16631">MKRQIRVRPYIDPDLALYANGLVTEDGTLQLYVEKSDKNPDEEKHSKSNNQELDNRRNRYSAQKKKKPTKEDIEAFRKSLQNRKDLKKNRNNRVDITSLDDDAIDRFIANGEREEDLRRLHPKIRKAFLRKVIQRKGILT</sequence>
<protein>
    <submittedName>
        <fullName evidence="2">Uncharacterized protein</fullName>
    </submittedName>
</protein>
<feature type="compositionally biased region" description="Basic and acidic residues" evidence="1">
    <location>
        <begin position="36"/>
        <end position="46"/>
    </location>
</feature>
<evidence type="ECO:0000256" key="1">
    <source>
        <dbReference type="SAM" id="MobiDB-lite"/>
    </source>
</evidence>
<reference evidence="2 3" key="1">
    <citation type="journal article" date="2019" name="Front. Genet.">
        <title>Whole-Genome Sequencing of the Opportunistic Yeast Pathogen Candida inconspicua Uncovers Its Hybrid Origin.</title>
        <authorList>
            <person name="Mixao V."/>
            <person name="Hansen A.P."/>
            <person name="Saus E."/>
            <person name="Boekhout T."/>
            <person name="Lass-Florl C."/>
            <person name="Gabaldon T."/>
        </authorList>
    </citation>
    <scope>NUCLEOTIDE SEQUENCE [LARGE SCALE GENOMIC DNA]</scope>
    <source>
        <strain evidence="2 3">CBS 180</strain>
    </source>
</reference>
<evidence type="ECO:0000313" key="2">
    <source>
        <dbReference type="EMBL" id="TID30555.1"/>
    </source>
</evidence>
<keyword evidence="3" id="KW-1185">Reference proteome</keyword>
<dbReference type="AlphaFoldDB" id="A0A4T0X5G6"/>
<accession>A0A4T0X5G6</accession>